<reference evidence="3" key="1">
    <citation type="submission" date="2016-11" db="UniProtKB">
        <authorList>
            <consortium name="WormBaseParasite"/>
        </authorList>
    </citation>
    <scope>IDENTIFICATION</scope>
</reference>
<evidence type="ECO:0000256" key="1">
    <source>
        <dbReference type="SAM" id="MobiDB-lite"/>
    </source>
</evidence>
<dbReference type="AlphaFoldDB" id="A0A1I7SKC9"/>
<dbReference type="Proteomes" id="UP000095284">
    <property type="component" value="Unplaced"/>
</dbReference>
<organism evidence="2 3">
    <name type="scientific">Bursaphelenchus xylophilus</name>
    <name type="common">Pinewood nematode worm</name>
    <name type="synonym">Aphelenchoides xylophilus</name>
    <dbReference type="NCBI Taxonomy" id="6326"/>
    <lineage>
        <taxon>Eukaryota</taxon>
        <taxon>Metazoa</taxon>
        <taxon>Ecdysozoa</taxon>
        <taxon>Nematoda</taxon>
        <taxon>Chromadorea</taxon>
        <taxon>Rhabditida</taxon>
        <taxon>Tylenchina</taxon>
        <taxon>Tylenchomorpha</taxon>
        <taxon>Aphelenchoidea</taxon>
        <taxon>Aphelenchoididae</taxon>
        <taxon>Bursaphelenchus</taxon>
    </lineage>
</organism>
<evidence type="ECO:0000313" key="3">
    <source>
        <dbReference type="WBParaSite" id="BXY_1350900.1"/>
    </source>
</evidence>
<protein>
    <submittedName>
        <fullName evidence="3">Uncharacterized protein</fullName>
    </submittedName>
</protein>
<name>A0A1I7SKC9_BURXY</name>
<proteinExistence type="predicted"/>
<feature type="region of interest" description="Disordered" evidence="1">
    <location>
        <begin position="30"/>
        <end position="60"/>
    </location>
</feature>
<feature type="compositionally biased region" description="Basic and acidic residues" evidence="1">
    <location>
        <begin position="30"/>
        <end position="39"/>
    </location>
</feature>
<accession>A0A1I7SKC9</accession>
<evidence type="ECO:0000313" key="2">
    <source>
        <dbReference type="Proteomes" id="UP000095284"/>
    </source>
</evidence>
<feature type="compositionally biased region" description="Polar residues" evidence="1">
    <location>
        <begin position="40"/>
        <end position="54"/>
    </location>
</feature>
<dbReference type="WBParaSite" id="BXY_1350900.1">
    <property type="protein sequence ID" value="BXY_1350900.1"/>
    <property type="gene ID" value="BXY_1350900"/>
</dbReference>
<sequence length="113" mass="12605">MKAPSGGKDSDCDGRAERLRRVLQTSFQDVKEQRTEWKKPSSSKCLGRNDSSSEIGRKCLGSRPGPATTLLAGICQIQMTTATIPMKNGIWRKKRTVEPSIEPKYLRTMAIYS</sequence>